<dbReference type="AlphaFoldDB" id="A0AAV5T8G4"/>
<gene>
    <name evidence="1" type="ORF">PENTCL1PPCAC_13382</name>
</gene>
<reference evidence="1" key="1">
    <citation type="submission" date="2023-10" db="EMBL/GenBank/DDBJ databases">
        <title>Genome assembly of Pristionchus species.</title>
        <authorList>
            <person name="Yoshida K."/>
            <person name="Sommer R.J."/>
        </authorList>
    </citation>
    <scope>NUCLEOTIDE SEQUENCE</scope>
    <source>
        <strain evidence="1">RS0144</strain>
    </source>
</reference>
<keyword evidence="2" id="KW-1185">Reference proteome</keyword>
<evidence type="ECO:0000313" key="1">
    <source>
        <dbReference type="EMBL" id="GMS91207.1"/>
    </source>
</evidence>
<evidence type="ECO:0000313" key="2">
    <source>
        <dbReference type="Proteomes" id="UP001432027"/>
    </source>
</evidence>
<proteinExistence type="predicted"/>
<dbReference type="EMBL" id="BTSX01000003">
    <property type="protein sequence ID" value="GMS91207.1"/>
    <property type="molecule type" value="Genomic_DNA"/>
</dbReference>
<dbReference type="Proteomes" id="UP001432027">
    <property type="component" value="Unassembled WGS sequence"/>
</dbReference>
<feature type="non-terminal residue" evidence="1">
    <location>
        <position position="1"/>
    </location>
</feature>
<feature type="non-terminal residue" evidence="1">
    <location>
        <position position="69"/>
    </location>
</feature>
<protein>
    <submittedName>
        <fullName evidence="1">Uncharacterized protein</fullName>
    </submittedName>
</protein>
<name>A0AAV5T8G4_9BILA</name>
<comment type="caution">
    <text evidence="1">The sequence shown here is derived from an EMBL/GenBank/DDBJ whole genome shotgun (WGS) entry which is preliminary data.</text>
</comment>
<accession>A0AAV5T8G4</accession>
<sequence>SLCCFGKCSVGGLSLFTSTDSKEACCSDILIKRRKLPHPDCEISHSYSRSRLNWSTYSVRESDEVHQRS</sequence>
<organism evidence="1 2">
    <name type="scientific">Pristionchus entomophagus</name>
    <dbReference type="NCBI Taxonomy" id="358040"/>
    <lineage>
        <taxon>Eukaryota</taxon>
        <taxon>Metazoa</taxon>
        <taxon>Ecdysozoa</taxon>
        <taxon>Nematoda</taxon>
        <taxon>Chromadorea</taxon>
        <taxon>Rhabditida</taxon>
        <taxon>Rhabditina</taxon>
        <taxon>Diplogasteromorpha</taxon>
        <taxon>Diplogasteroidea</taxon>
        <taxon>Neodiplogasteridae</taxon>
        <taxon>Pristionchus</taxon>
    </lineage>
</organism>